<dbReference type="AlphaFoldDB" id="A0A7U3YJC2"/>
<dbReference type="KEGG" id="dpr:Despr_0201"/>
<dbReference type="EMBL" id="CP002364">
    <property type="protein sequence ID" value="ADW16390.1"/>
    <property type="molecule type" value="Genomic_DNA"/>
</dbReference>
<feature type="domain" description="Phage terminase large subunit GpA ATPase" evidence="1">
    <location>
        <begin position="74"/>
        <end position="320"/>
    </location>
</feature>
<dbReference type="InterPro" id="IPR027417">
    <property type="entry name" value="P-loop_NTPase"/>
</dbReference>
<dbReference type="GO" id="GO:0004519">
    <property type="term" value="F:endonuclease activity"/>
    <property type="evidence" value="ECO:0007669"/>
    <property type="project" value="InterPro"/>
</dbReference>
<evidence type="ECO:0000313" key="3">
    <source>
        <dbReference type="EMBL" id="ADW16390.1"/>
    </source>
</evidence>
<name>A0A7U3YJC2_DESPD</name>
<dbReference type="GO" id="GO:0016887">
    <property type="term" value="F:ATP hydrolysis activity"/>
    <property type="evidence" value="ECO:0007669"/>
    <property type="project" value="InterPro"/>
</dbReference>
<sequence length="640" mass="72593">MPETARQLAFAAPVFRLYPCAPASVRRRLSGRSVTSDRCPVITFPKHLRRFVASPPRISPLEFAERYRVVTDGAHPGPWRREHAPHTAKILIIFGHQWVREIWYCGVDQSGKTITLTNCLAWSIEQLAGDIFYLMPSEETAKNIVDQKLRPMLEGSPHLRGYLSPRKDDTAITRIRLVNGKVIRPSWSGSPQAMATWSAQCCFGDEVDKYPEQAGSESDPITLIRKRARTFRGRSKMFFCSTPAGRFIRKGVAACHQIWEYRLRCPHCSELIRPEGEHLGIDDKSTIEQIESDGVILACHLCGAEMDEQGRIHAIRGGAWVAIKGGELPRPERVGFIHRAWDCLDVTLREIGVAWLKNLAGKLTDKIAWANGVEANDYQAEIKDRDEEYILRLKDESLPRRAVPGETSCLLLLVDTQKYGFRYQVWACGWGEDMSISVIDRGMVREFGNLVDLAEKDWKDADGNVYRIAAAWIDSGGGTDPYHPKHSRTREVYLFCKKHPIFSPIKGRRTQSLPWSITRLEYLPSRSGKKIPIAGGLNLYTLNVTHYKNDLATTLAVEPGDPGAMRLHAEIGKDYAAQMCAEYQDDRGYWICPDGKDNHDWDISVYGMAAIDIMGIRDWKPELEEHEVQPVQPASKRRRW</sequence>
<reference evidence="3 4" key="1">
    <citation type="journal article" date="2011" name="Stand. Genomic Sci.">
        <title>Complete genome sequence of Desulfobulbus propionicus type strain (1pr3).</title>
        <authorList>
            <person name="Pagani I."/>
            <person name="Lapidus A."/>
            <person name="Nolan M."/>
            <person name="Lucas S."/>
            <person name="Hammon N."/>
            <person name="Deshpande S."/>
            <person name="Cheng J.F."/>
            <person name="Chertkov O."/>
            <person name="Davenport K."/>
            <person name="Tapia R."/>
            <person name="Han C."/>
            <person name="Goodwin L."/>
            <person name="Pitluck S."/>
            <person name="Liolios K."/>
            <person name="Mavromatis K."/>
            <person name="Ivanova N."/>
            <person name="Mikhailova N."/>
            <person name="Pati A."/>
            <person name="Chen A."/>
            <person name="Palaniappan K."/>
            <person name="Land M."/>
            <person name="Hauser L."/>
            <person name="Chang Y.J."/>
            <person name="Jeffries C.D."/>
            <person name="Detter J.C."/>
            <person name="Brambilla E."/>
            <person name="Kannan K.P."/>
            <person name="Djao O.D."/>
            <person name="Rohde M."/>
            <person name="Pukall R."/>
            <person name="Spring S."/>
            <person name="Goker M."/>
            <person name="Sikorski J."/>
            <person name="Woyke T."/>
            <person name="Bristow J."/>
            <person name="Eisen J.A."/>
            <person name="Markowitz V."/>
            <person name="Hugenholtz P."/>
            <person name="Kyrpides N.C."/>
            <person name="Klenk H.P."/>
        </authorList>
    </citation>
    <scope>NUCLEOTIDE SEQUENCE [LARGE SCALE GENOMIC DNA]</scope>
    <source>
        <strain evidence="4">ATCC 33891 / DSM 2032 / 1pr3</strain>
    </source>
</reference>
<dbReference type="Proteomes" id="UP000006365">
    <property type="component" value="Chromosome"/>
</dbReference>
<feature type="domain" description="Terminase large subunit GpA endonuclease" evidence="2">
    <location>
        <begin position="347"/>
        <end position="619"/>
    </location>
</feature>
<dbReference type="Pfam" id="PF05876">
    <property type="entry name" value="GpA_ATPase"/>
    <property type="match status" value="1"/>
</dbReference>
<organism evidence="3 4">
    <name type="scientific">Desulfobulbus propionicus (strain ATCC 33891 / DSM 2032 / VKM B-1956 / 1pr3)</name>
    <dbReference type="NCBI Taxonomy" id="577650"/>
    <lineage>
        <taxon>Bacteria</taxon>
        <taxon>Pseudomonadati</taxon>
        <taxon>Thermodesulfobacteriota</taxon>
        <taxon>Desulfobulbia</taxon>
        <taxon>Desulfobulbales</taxon>
        <taxon>Desulfobulbaceae</taxon>
        <taxon>Desulfobulbus</taxon>
    </lineage>
</organism>
<dbReference type="RefSeq" id="WP_015722938.1">
    <property type="nucleotide sequence ID" value="NC_014972.1"/>
</dbReference>
<evidence type="ECO:0000259" key="2">
    <source>
        <dbReference type="Pfam" id="PF20454"/>
    </source>
</evidence>
<dbReference type="InterPro" id="IPR046453">
    <property type="entry name" value="GpA_ATPase"/>
</dbReference>
<proteinExistence type="predicted"/>
<keyword evidence="4" id="KW-1185">Reference proteome</keyword>
<dbReference type="InterPro" id="IPR046454">
    <property type="entry name" value="GpA_endonuclease"/>
</dbReference>
<dbReference type="Gene3D" id="3.40.50.300">
    <property type="entry name" value="P-loop containing nucleotide triphosphate hydrolases"/>
    <property type="match status" value="1"/>
</dbReference>
<evidence type="ECO:0000259" key="1">
    <source>
        <dbReference type="Pfam" id="PF05876"/>
    </source>
</evidence>
<accession>A0A7U3YJC2</accession>
<evidence type="ECO:0000313" key="4">
    <source>
        <dbReference type="Proteomes" id="UP000006365"/>
    </source>
</evidence>
<dbReference type="Pfam" id="PF20454">
    <property type="entry name" value="GpA_nuclease"/>
    <property type="match status" value="1"/>
</dbReference>
<protein>
    <submittedName>
        <fullName evidence="3">Terminase GpA</fullName>
    </submittedName>
</protein>
<gene>
    <name evidence="3" type="ordered locus">Despr_0201</name>
</gene>